<name>A0A1I6Q9K5_9GAMM</name>
<dbReference type="Proteomes" id="UP000182827">
    <property type="component" value="Unassembled WGS sequence"/>
</dbReference>
<evidence type="ECO:0000313" key="3">
    <source>
        <dbReference type="Proteomes" id="UP000182827"/>
    </source>
</evidence>
<keyword evidence="3" id="KW-1185">Reference proteome</keyword>
<evidence type="ECO:0000313" key="2">
    <source>
        <dbReference type="EMBL" id="SFS49137.1"/>
    </source>
</evidence>
<protein>
    <submittedName>
        <fullName evidence="2">Metallo-beta-lactamase superfamily protein</fullName>
    </submittedName>
</protein>
<dbReference type="InterPro" id="IPR001279">
    <property type="entry name" value="Metallo-B-lactamas"/>
</dbReference>
<accession>A0A1I6Q9K5</accession>
<dbReference type="InterPro" id="IPR052159">
    <property type="entry name" value="Competence_DNA_uptake"/>
</dbReference>
<dbReference type="InterPro" id="IPR036866">
    <property type="entry name" value="RibonucZ/Hydroxyglut_hydro"/>
</dbReference>
<dbReference type="PANTHER" id="PTHR30619">
    <property type="entry name" value="DNA INTERNALIZATION/COMPETENCE PROTEIN COMEC/REC2"/>
    <property type="match status" value="1"/>
</dbReference>
<dbReference type="RefSeq" id="WP_170261022.1">
    <property type="nucleotide sequence ID" value="NZ_FOZU01000003.1"/>
</dbReference>
<reference evidence="3" key="1">
    <citation type="submission" date="2016-10" db="EMBL/GenBank/DDBJ databases">
        <authorList>
            <person name="Varghese N."/>
            <person name="Submissions S."/>
        </authorList>
    </citation>
    <scope>NUCLEOTIDE SEQUENCE [LARGE SCALE GENOMIC DNA]</scope>
    <source>
        <strain evidence="3">ANC 5076</strain>
    </source>
</reference>
<sequence length="372" mass="42448">MNKADNGDCISLQTENNFILIDGGTAQSFDVWKTQIIGVTDKIDTLIITHIDSDHVNGIIRLLQHPQCPEISEVYFNGVEQLFETNAVENSTDKKTDRQLEALEGELAVINENKKIGYSEGTSLSYLLKSKNINCNPIVNGQAIFRENISEFYSGNIKFNIIGPTLEDINELKEKWKDKLRQKNIRAKIISKAYAKAFETYLSTLEDDHYINNQITSSLSKTVDELATSQFISDTSLPNKSSLSFLLEHNDKRILCLGDCHVETVESWLNYREIEILDVDLVKISHHGSKNNTSLNLLNRINCRNYFISTNGNLHSHPDLETLARIAKVNKDKETFINMNYEIENIPSWFLEEIEEQYSNIKIMMGIEGVEF</sequence>
<gene>
    <name evidence="2" type="ORF">SAMN05444586_1003173</name>
</gene>
<proteinExistence type="predicted"/>
<dbReference type="Gene3D" id="3.60.15.10">
    <property type="entry name" value="Ribonuclease Z/Hydroxyacylglutathione hydrolase-like"/>
    <property type="match status" value="1"/>
</dbReference>
<feature type="domain" description="Metallo-beta-lactamase" evidence="1">
    <location>
        <begin position="6"/>
        <end position="73"/>
    </location>
</feature>
<dbReference type="PANTHER" id="PTHR30619:SF1">
    <property type="entry name" value="RECOMBINATION PROTEIN 2"/>
    <property type="match status" value="1"/>
</dbReference>
<dbReference type="EMBL" id="FOZU01000003">
    <property type="protein sequence ID" value="SFS49137.1"/>
    <property type="molecule type" value="Genomic_DNA"/>
</dbReference>
<dbReference type="Pfam" id="PF00753">
    <property type="entry name" value="Lactamase_B"/>
    <property type="match status" value="1"/>
</dbReference>
<evidence type="ECO:0000259" key="1">
    <source>
        <dbReference type="Pfam" id="PF00753"/>
    </source>
</evidence>
<dbReference type="SUPFAM" id="SSF56281">
    <property type="entry name" value="Metallo-hydrolase/oxidoreductase"/>
    <property type="match status" value="1"/>
</dbReference>
<organism evidence="2 3">
    <name type="scientific">Acinetobacter bohemicus</name>
    <dbReference type="NCBI Taxonomy" id="1435036"/>
    <lineage>
        <taxon>Bacteria</taxon>
        <taxon>Pseudomonadati</taxon>
        <taxon>Pseudomonadota</taxon>
        <taxon>Gammaproteobacteria</taxon>
        <taxon>Moraxellales</taxon>
        <taxon>Moraxellaceae</taxon>
        <taxon>Acinetobacter</taxon>
    </lineage>
</organism>
<dbReference type="AlphaFoldDB" id="A0A1I6Q9K5"/>